<accession>A0A846XY81</accession>
<evidence type="ECO:0000313" key="3">
    <source>
        <dbReference type="Proteomes" id="UP000565711"/>
    </source>
</evidence>
<evidence type="ECO:0000313" key="2">
    <source>
        <dbReference type="EMBL" id="NKY52053.1"/>
    </source>
</evidence>
<sequence>MDTPTLRRTAGIAATVGAALTLVELPLYFVYEGPPPDSNILVRGYLGVLGILGFVVFLSAFGHLIKSADRRYEWLASLTSTAGLMWTTIAFVSMGLEIGATIQAPDPIDPTITVSGTYVLYGTISRLLTALFMATAAIAILRTHILPVWAGRTAAVLAVVNIAFTPSMFFGNTPANFYAANGWGTTATASGLMILWLLAVGIALLRRPAPDTGTPAIEEQTRAVAAP</sequence>
<feature type="transmembrane region" description="Helical" evidence="1">
    <location>
        <begin position="74"/>
        <end position="98"/>
    </location>
</feature>
<keyword evidence="1" id="KW-1133">Transmembrane helix</keyword>
<keyword evidence="1" id="KW-0472">Membrane</keyword>
<feature type="transmembrane region" description="Helical" evidence="1">
    <location>
        <begin position="183"/>
        <end position="205"/>
    </location>
</feature>
<feature type="transmembrane region" description="Helical" evidence="1">
    <location>
        <begin position="12"/>
        <end position="31"/>
    </location>
</feature>
<feature type="transmembrane region" description="Helical" evidence="1">
    <location>
        <begin position="118"/>
        <end position="141"/>
    </location>
</feature>
<dbReference type="RefSeq" id="WP_067871160.1">
    <property type="nucleotide sequence ID" value="NZ_JAAXOP010000009.1"/>
</dbReference>
<dbReference type="Proteomes" id="UP000565711">
    <property type="component" value="Unassembled WGS sequence"/>
</dbReference>
<evidence type="ECO:0000256" key="1">
    <source>
        <dbReference type="SAM" id="Phobius"/>
    </source>
</evidence>
<reference evidence="2 3" key="1">
    <citation type="submission" date="2020-04" db="EMBL/GenBank/DDBJ databases">
        <title>MicrobeNet Type strains.</title>
        <authorList>
            <person name="Nicholson A.C."/>
        </authorList>
    </citation>
    <scope>NUCLEOTIDE SEQUENCE [LARGE SCALE GENOMIC DNA]</scope>
    <source>
        <strain evidence="2 3">JCM 12354</strain>
    </source>
</reference>
<feature type="transmembrane region" description="Helical" evidence="1">
    <location>
        <begin position="153"/>
        <end position="171"/>
    </location>
</feature>
<gene>
    <name evidence="2" type="ORF">HGA08_17685</name>
</gene>
<keyword evidence="1" id="KW-0812">Transmembrane</keyword>
<protein>
    <submittedName>
        <fullName evidence="2">Uncharacterized protein</fullName>
    </submittedName>
</protein>
<feature type="transmembrane region" description="Helical" evidence="1">
    <location>
        <begin position="43"/>
        <end position="62"/>
    </location>
</feature>
<name>A0A846XY81_9NOCA</name>
<keyword evidence="3" id="KW-1185">Reference proteome</keyword>
<comment type="caution">
    <text evidence="2">The sequence shown here is derived from an EMBL/GenBank/DDBJ whole genome shotgun (WGS) entry which is preliminary data.</text>
</comment>
<dbReference type="AlphaFoldDB" id="A0A846XY81"/>
<proteinExistence type="predicted"/>
<organism evidence="2 3">
    <name type="scientific">Nocardia vermiculata</name>
    <dbReference type="NCBI Taxonomy" id="257274"/>
    <lineage>
        <taxon>Bacteria</taxon>
        <taxon>Bacillati</taxon>
        <taxon>Actinomycetota</taxon>
        <taxon>Actinomycetes</taxon>
        <taxon>Mycobacteriales</taxon>
        <taxon>Nocardiaceae</taxon>
        <taxon>Nocardia</taxon>
    </lineage>
</organism>
<dbReference type="EMBL" id="JAAXOP010000009">
    <property type="protein sequence ID" value="NKY52053.1"/>
    <property type="molecule type" value="Genomic_DNA"/>
</dbReference>